<accession>A0A8T2BPX6</accession>
<dbReference type="Pfam" id="PF02902">
    <property type="entry name" value="Peptidase_C48"/>
    <property type="match status" value="1"/>
</dbReference>
<evidence type="ECO:0000256" key="2">
    <source>
        <dbReference type="ARBA" id="ARBA00022801"/>
    </source>
</evidence>
<evidence type="ECO:0000256" key="4">
    <source>
        <dbReference type="SAM" id="Coils"/>
    </source>
</evidence>
<dbReference type="InterPro" id="IPR003653">
    <property type="entry name" value="Peptidase_C48_C"/>
</dbReference>
<evidence type="ECO:0000313" key="7">
    <source>
        <dbReference type="EMBL" id="KAG7585711.1"/>
    </source>
</evidence>
<feature type="region of interest" description="Disordered" evidence="5">
    <location>
        <begin position="836"/>
        <end position="890"/>
    </location>
</feature>
<dbReference type="PANTHER" id="PTHR12606:SF136">
    <property type="entry name" value="ULP1 PROTEASE FAMILY PROTEIN"/>
    <property type="match status" value="1"/>
</dbReference>
<keyword evidence="3" id="KW-0788">Thiol protease</keyword>
<evidence type="ECO:0000256" key="1">
    <source>
        <dbReference type="ARBA" id="ARBA00022670"/>
    </source>
</evidence>
<keyword evidence="4" id="KW-0175">Coiled coil</keyword>
<feature type="region of interest" description="Disordered" evidence="5">
    <location>
        <begin position="963"/>
        <end position="985"/>
    </location>
</feature>
<feature type="compositionally biased region" description="Basic and acidic residues" evidence="5">
    <location>
        <begin position="392"/>
        <end position="404"/>
    </location>
</feature>
<protein>
    <submittedName>
        <fullName evidence="7">Ulp1 protease family C-terminal catalytic domain</fullName>
    </submittedName>
</protein>
<keyword evidence="2" id="KW-0378">Hydrolase</keyword>
<feature type="region of interest" description="Disordered" evidence="5">
    <location>
        <begin position="997"/>
        <end position="1017"/>
    </location>
</feature>
<feature type="coiled-coil region" evidence="4">
    <location>
        <begin position="935"/>
        <end position="962"/>
    </location>
</feature>
<dbReference type="PANTHER" id="PTHR12606">
    <property type="entry name" value="SENTRIN/SUMO-SPECIFIC PROTEASE"/>
    <property type="match status" value="1"/>
</dbReference>
<proteinExistence type="predicted"/>
<dbReference type="GO" id="GO:0016926">
    <property type="term" value="P:protein desumoylation"/>
    <property type="evidence" value="ECO:0007669"/>
    <property type="project" value="TreeGrafter"/>
</dbReference>
<gene>
    <name evidence="7" type="ORF">ISN45_Aa02g010580</name>
</gene>
<feature type="region of interest" description="Disordered" evidence="5">
    <location>
        <begin position="371"/>
        <end position="404"/>
    </location>
</feature>
<dbReference type="Proteomes" id="UP000694240">
    <property type="component" value="Chromosome 7"/>
</dbReference>
<keyword evidence="1 7" id="KW-0645">Protease</keyword>
<evidence type="ECO:0000256" key="3">
    <source>
        <dbReference type="ARBA" id="ARBA00022807"/>
    </source>
</evidence>
<sequence>MIFQKLAQALEDIARKFKSKDFCSGLAHGVVSRYYKSEPVPDNARKRKQTVVGKTFDELSSNHSLKKGLAGREAAYLGRRDTAKLTKKAGVVPVYQVSVGPALNELCLRFQAADVANALYGVYSKDVRARMACLNAVKCFPAFSKCSLPQNVDPEKLHHLMLCDLYACRIFKALSHINLNVRLAAAGALADALHESPISFQASKLSSDDCVVCVDLLAVLTLLQLLLFLVVHPSWNVRKTAYNSDMNIFLATSQLATTLLDATLLDSTLLGKSYKCFWTSKLMDCSCHILLASFDMRLQKCLKTYGFDVTTFLSTNGERVCKEGGRIFLVHHDVSGTRGYIHSIFHTPEGMLLSEQAIYVAQTIGAKYTNQEPSSNHSLKKGVASREAANSGRRDTAKLAKKADKGKTAKELMLKEEASTRRNFHRIQKSLLLVLLHSLGEMGLANPLFCHSQLPFLKRICQSGVLMKTRRICKSVHIEDLFKDKDDIMRKKEEVKGNGHQRVERQAMMYEASLLHEEELPESFNEFNASNIHDTFGILLHMGDVSMFRGQVHVMKMAKVISEEQPRDYPPRLYAEGESILENKLLNHNIKMGDVPVIIESIGQDAWNELKGQLRIHKKEIWFLVGGQPISELNVPGGEGPKLDELRAGLLVCRTWTPEKRKWLGLLTLQAIGLYGLHHNSRIPFESAKIVFDEEAMNTYPWGRSAFEALVNSIKMLRPVGKTYTVNGMVYVLQALAYDSVKCFGERYGRVVNKDEIPLLRWGGNCTRKTMELTIAEDIKAHGELRVSKLVMKDDVRELFHTWPDEEEDPALDNLIRDIHEDFVKGYWDVKKTEKKKKNVNSNAAGDSESPAKRQKVHNVKDVINSEGVESGEGDAEKKKKKEKVGSAEDDVLEDVSVKTVVDLVKQLNSRFDTVDTSIKEVSSNMEKVIGDRVEARMDEKFEYMEKELKQMKERLNAIEQGVGKSGENAEENSAFKQTEPPEKPTQVNLLLNQKEKATPKGPAKPPQNQSVTSPLAKDIVDVEKDIGIAGVSKNLEKEFANVIDGKSAIDFIDTLPNNIRKLRSRKIDTEKIAAGKKNTGKDKPAKDKAPKVQAAVGRRRGRKPSSTTVKKVVRKLATAPVEGGAALDEKKEAADVPDKDEEVLEKAGIKGDNDVYDVTDQLLAGNERMLPESEDDEEEHIRIERINALRKESVKLSPDGSALNPLSNVSERIFPHIGDNGLTCMRKNCVPSAGIYDPLSPVDLAKLQKLKEMMAPFKHLPLGRATDTVDFYRILITERKDWPDPKYGWLYDDHIAAYLRVLRKRFITRVPFPFHTKRIAFIDSWFVSYWCKEYDQFKIKPERIKFKGTPYERLVHGLEPKDQQTNMKWIEDVDHLYIVHQIGGNHWLALDVDLIRGHIDCYDSIVGHHTKESDLSVLEACRPFTRMIPEMMNEIIPPEIYPPRFEQFSFRRRNKSRVPQNIQVGDCGVYALKFIECLALGVSFVGICDENIQAIRVKMATEIYDEAPDLLAAFDGQ</sequence>
<dbReference type="GO" id="GO:0016929">
    <property type="term" value="F:deSUMOylase activity"/>
    <property type="evidence" value="ECO:0007669"/>
    <property type="project" value="TreeGrafter"/>
</dbReference>
<dbReference type="EMBL" id="JAEFBK010000007">
    <property type="protein sequence ID" value="KAG7585711.1"/>
    <property type="molecule type" value="Genomic_DNA"/>
</dbReference>
<feature type="domain" description="Ubiquitin-like protease family profile" evidence="6">
    <location>
        <begin position="1275"/>
        <end position="1479"/>
    </location>
</feature>
<keyword evidence="8" id="KW-1185">Reference proteome</keyword>
<feature type="compositionally biased region" description="Basic and acidic residues" evidence="5">
    <location>
        <begin position="1076"/>
        <end position="1091"/>
    </location>
</feature>
<comment type="caution">
    <text evidence="7">The sequence shown here is derived from an EMBL/GenBank/DDBJ whole genome shotgun (WGS) entry which is preliminary data.</text>
</comment>
<dbReference type="GO" id="GO:0005634">
    <property type="term" value="C:nucleus"/>
    <property type="evidence" value="ECO:0007669"/>
    <property type="project" value="TreeGrafter"/>
</dbReference>
<dbReference type="GO" id="GO:0006508">
    <property type="term" value="P:proteolysis"/>
    <property type="evidence" value="ECO:0007669"/>
    <property type="project" value="UniProtKB-KW"/>
</dbReference>
<feature type="region of interest" description="Disordered" evidence="5">
    <location>
        <begin position="1076"/>
        <end position="1108"/>
    </location>
</feature>
<evidence type="ECO:0000313" key="8">
    <source>
        <dbReference type="Proteomes" id="UP000694240"/>
    </source>
</evidence>
<evidence type="ECO:0000256" key="5">
    <source>
        <dbReference type="SAM" id="MobiDB-lite"/>
    </source>
</evidence>
<organism evidence="7 8">
    <name type="scientific">Arabidopsis thaliana x Arabidopsis arenosa</name>
    <dbReference type="NCBI Taxonomy" id="1240361"/>
    <lineage>
        <taxon>Eukaryota</taxon>
        <taxon>Viridiplantae</taxon>
        <taxon>Streptophyta</taxon>
        <taxon>Embryophyta</taxon>
        <taxon>Tracheophyta</taxon>
        <taxon>Spermatophyta</taxon>
        <taxon>Magnoliopsida</taxon>
        <taxon>eudicotyledons</taxon>
        <taxon>Gunneridae</taxon>
        <taxon>Pentapetalae</taxon>
        <taxon>rosids</taxon>
        <taxon>malvids</taxon>
        <taxon>Brassicales</taxon>
        <taxon>Brassicaceae</taxon>
        <taxon>Camelineae</taxon>
        <taxon>Arabidopsis</taxon>
    </lineage>
</organism>
<name>A0A8T2BPX6_9BRAS</name>
<dbReference type="PROSITE" id="PS50600">
    <property type="entry name" value="ULP_PROTEASE"/>
    <property type="match status" value="1"/>
</dbReference>
<evidence type="ECO:0000259" key="6">
    <source>
        <dbReference type="PROSITE" id="PS50600"/>
    </source>
</evidence>
<reference evidence="7 8" key="1">
    <citation type="submission" date="2020-12" db="EMBL/GenBank/DDBJ databases">
        <title>Concerted genomic and epigenomic changes stabilize Arabidopsis allopolyploids.</title>
        <authorList>
            <person name="Chen Z."/>
        </authorList>
    </citation>
    <scope>NUCLEOTIDE SEQUENCE [LARGE SCALE GENOMIC DNA]</scope>
    <source>
        <strain evidence="7">Allo738</strain>
        <tissue evidence="7">Leaf</tissue>
    </source>
</reference>